<sequence>MQSKFDLDGTWMQSVDDTTLLAKFGSTTAALWGALRDHKAEIGISSGGSGGGWNFSTRMLEISTSWFNPIKEYVTNGTKATELGRGIAALTHEMSHAHDQIVRKESPWGASKDTDAFVIAVLKTELRAWMKEARSARENHKDKSIPPGDDNNNLIKGWLGVHFTLKNGKNVLKADVYENPVVGRLHKYFNDNKSAKTTSTLADLLTASSNGLAADLTSYAQQIRDKFTSDDTTLRQVASAAISSS</sequence>
<reference evidence="1 2" key="1">
    <citation type="submission" date="2022-11" db="EMBL/GenBank/DDBJ databases">
        <title>Minimal conservation of predation-associated metabolite biosynthetic gene clusters underscores biosynthetic potential of Myxococcota including descriptions for ten novel species: Archangium lansinium sp. nov., Myxococcus landrumus sp. nov., Nannocystis bai.</title>
        <authorList>
            <person name="Ahearne A."/>
            <person name="Stevens C."/>
            <person name="Dowd S."/>
        </authorList>
    </citation>
    <scope>NUCLEOTIDE SEQUENCE [LARGE SCALE GENOMIC DNA]</scope>
    <source>
        <strain evidence="1 2">RJM3</strain>
    </source>
</reference>
<gene>
    <name evidence="1" type="ORF">POL67_32610</name>
</gene>
<evidence type="ECO:0000313" key="2">
    <source>
        <dbReference type="Proteomes" id="UP001221411"/>
    </source>
</evidence>
<dbReference type="Proteomes" id="UP001221411">
    <property type="component" value="Unassembled WGS sequence"/>
</dbReference>
<proteinExistence type="predicted"/>
<accession>A0ABT5EWC9</accession>
<evidence type="ECO:0000313" key="1">
    <source>
        <dbReference type="EMBL" id="MDC0746115.1"/>
    </source>
</evidence>
<keyword evidence="2" id="KW-1185">Reference proteome</keyword>
<protein>
    <submittedName>
        <fullName evidence="1">Uncharacterized protein</fullName>
    </submittedName>
</protein>
<dbReference type="RefSeq" id="WP_271924311.1">
    <property type="nucleotide sequence ID" value="NZ_JAQNDO010000001.1"/>
</dbReference>
<name>A0ABT5EWC9_9BACT</name>
<dbReference type="EMBL" id="JAQNDO010000001">
    <property type="protein sequence ID" value="MDC0746115.1"/>
    <property type="molecule type" value="Genomic_DNA"/>
</dbReference>
<organism evidence="1 2">
    <name type="scientific">Polyangium mundeleinium</name>
    <dbReference type="NCBI Taxonomy" id="2995306"/>
    <lineage>
        <taxon>Bacteria</taxon>
        <taxon>Pseudomonadati</taxon>
        <taxon>Myxococcota</taxon>
        <taxon>Polyangia</taxon>
        <taxon>Polyangiales</taxon>
        <taxon>Polyangiaceae</taxon>
        <taxon>Polyangium</taxon>
    </lineage>
</organism>
<comment type="caution">
    <text evidence="1">The sequence shown here is derived from an EMBL/GenBank/DDBJ whole genome shotgun (WGS) entry which is preliminary data.</text>
</comment>